<dbReference type="EMBL" id="BLLF01002282">
    <property type="protein sequence ID" value="GFH23477.1"/>
    <property type="molecule type" value="Genomic_DNA"/>
</dbReference>
<feature type="region of interest" description="Disordered" evidence="1">
    <location>
        <begin position="78"/>
        <end position="102"/>
    </location>
</feature>
<feature type="compositionally biased region" description="Polar residues" evidence="1">
    <location>
        <begin position="92"/>
        <end position="102"/>
    </location>
</feature>
<feature type="region of interest" description="Disordered" evidence="1">
    <location>
        <begin position="1"/>
        <end position="49"/>
    </location>
</feature>
<sequence length="102" mass="11012">MLLVSATIPTPSHQLDPSGGWPHTGIPPLFHSPASSAWPSPHPPPASAPHSLVCTWPAEQKVVTCTLHFMCPWPPTWQRSSQGWPQGRVALQGSQQPPSGER</sequence>
<organism evidence="2 3">
    <name type="scientific">Haematococcus lacustris</name>
    <name type="common">Green alga</name>
    <name type="synonym">Haematococcus pluvialis</name>
    <dbReference type="NCBI Taxonomy" id="44745"/>
    <lineage>
        <taxon>Eukaryota</taxon>
        <taxon>Viridiplantae</taxon>
        <taxon>Chlorophyta</taxon>
        <taxon>core chlorophytes</taxon>
        <taxon>Chlorophyceae</taxon>
        <taxon>CS clade</taxon>
        <taxon>Chlamydomonadales</taxon>
        <taxon>Haematococcaceae</taxon>
        <taxon>Haematococcus</taxon>
    </lineage>
</organism>
<name>A0A699ZL25_HAELA</name>
<protein>
    <submittedName>
        <fullName evidence="2">Uncharacterized protein</fullName>
    </submittedName>
</protein>
<accession>A0A699ZL25</accession>
<gene>
    <name evidence="2" type="ORF">HaLaN_21093</name>
</gene>
<dbReference type="Proteomes" id="UP000485058">
    <property type="component" value="Unassembled WGS sequence"/>
</dbReference>
<reference evidence="2 3" key="1">
    <citation type="submission" date="2020-02" db="EMBL/GenBank/DDBJ databases">
        <title>Draft genome sequence of Haematococcus lacustris strain NIES-144.</title>
        <authorList>
            <person name="Morimoto D."/>
            <person name="Nakagawa S."/>
            <person name="Yoshida T."/>
            <person name="Sawayama S."/>
        </authorList>
    </citation>
    <scope>NUCLEOTIDE SEQUENCE [LARGE SCALE GENOMIC DNA]</scope>
    <source>
        <strain evidence="2 3">NIES-144</strain>
    </source>
</reference>
<proteinExistence type="predicted"/>
<keyword evidence="3" id="KW-1185">Reference proteome</keyword>
<dbReference type="AlphaFoldDB" id="A0A699ZL25"/>
<evidence type="ECO:0000256" key="1">
    <source>
        <dbReference type="SAM" id="MobiDB-lite"/>
    </source>
</evidence>
<comment type="caution">
    <text evidence="2">The sequence shown here is derived from an EMBL/GenBank/DDBJ whole genome shotgun (WGS) entry which is preliminary data.</text>
</comment>
<evidence type="ECO:0000313" key="2">
    <source>
        <dbReference type="EMBL" id="GFH23477.1"/>
    </source>
</evidence>
<evidence type="ECO:0000313" key="3">
    <source>
        <dbReference type="Proteomes" id="UP000485058"/>
    </source>
</evidence>